<evidence type="ECO:0000313" key="4">
    <source>
        <dbReference type="Proteomes" id="UP000255224"/>
    </source>
</evidence>
<gene>
    <name evidence="2" type="ORF">EG346_03645</name>
    <name evidence="3" type="ORF">NCTC13533_04596</name>
</gene>
<reference evidence="5" key="2">
    <citation type="submission" date="2018-11" db="EMBL/GenBank/DDBJ databases">
        <title>Proposal to divide the Flavobacteriaceae and reorganize its genera based on Amino Acid Identity values calculated from whole genome sequences.</title>
        <authorList>
            <person name="Nicholson A.C."/>
            <person name="Gulvik C.A."/>
            <person name="Whitney A.M."/>
            <person name="Humrighouse B.W."/>
            <person name="Bell M."/>
            <person name="Holmes B."/>
            <person name="Steigerwalt A.G."/>
            <person name="Villarma A."/>
            <person name="Sheth M."/>
            <person name="Batra D."/>
            <person name="Pryor J."/>
            <person name="Bernardet J.-F."/>
            <person name="Hugo C."/>
            <person name="Kampfer P."/>
            <person name="Newman J."/>
            <person name="McQuiston J.R."/>
        </authorList>
    </citation>
    <scope>NUCLEOTIDE SEQUENCE [LARGE SCALE GENOMIC DNA]</scope>
    <source>
        <strain evidence="5">G0188</strain>
    </source>
</reference>
<feature type="signal peptide" evidence="1">
    <location>
        <begin position="1"/>
        <end position="25"/>
    </location>
</feature>
<protein>
    <submittedName>
        <fullName evidence="3">Uncharacterized protein</fullName>
    </submittedName>
</protein>
<evidence type="ECO:0000313" key="5">
    <source>
        <dbReference type="Proteomes" id="UP000273270"/>
    </source>
</evidence>
<dbReference type="KEGG" id="ccau:EG346_03645"/>
<reference evidence="2" key="3">
    <citation type="submission" date="2018-11" db="EMBL/GenBank/DDBJ databases">
        <title>Proposal to divide the Flavobacteriaceae and reorganize its genera based on Amino Acid Identity values calculated from whole genome sequences.</title>
        <authorList>
            <person name="Nicholson A.C."/>
            <person name="Gulvik C.A."/>
            <person name="Whitney A.M."/>
            <person name="Humrighouse B.W."/>
            <person name="Bell M."/>
            <person name="Holmes B."/>
            <person name="Steigerwalt A."/>
            <person name="Villarma A."/>
            <person name="Sheth M."/>
            <person name="Batra D."/>
            <person name="Pryor J."/>
            <person name="Bernardet J.-F."/>
            <person name="Hugo C."/>
            <person name="Kampfer P."/>
            <person name="Newman J."/>
            <person name="Mcquiston J.R."/>
        </authorList>
    </citation>
    <scope>NUCLEOTIDE SEQUENCE [LARGE SCALE GENOMIC DNA]</scope>
    <source>
        <strain evidence="2">G0188</strain>
    </source>
</reference>
<dbReference type="EMBL" id="UFVQ01000003">
    <property type="protein sequence ID" value="STD09452.1"/>
    <property type="molecule type" value="Genomic_DNA"/>
</dbReference>
<dbReference type="OrthoDB" id="1265549at2"/>
<accession>A0A3G6LVQ7</accession>
<keyword evidence="1" id="KW-0732">Signal</keyword>
<dbReference type="AlphaFoldDB" id="A0A376EJE5"/>
<feature type="chain" id="PRO_5044586212" evidence="1">
    <location>
        <begin position="26"/>
        <end position="561"/>
    </location>
</feature>
<evidence type="ECO:0000256" key="1">
    <source>
        <dbReference type="SAM" id="SignalP"/>
    </source>
</evidence>
<dbReference type="STRING" id="297244.SAMN05421639_103163"/>
<reference evidence="3 4" key="1">
    <citation type="submission" date="2018-06" db="EMBL/GenBank/DDBJ databases">
        <authorList>
            <consortium name="Pathogen Informatics"/>
            <person name="Doyle S."/>
        </authorList>
    </citation>
    <scope>NUCLEOTIDE SEQUENCE [LARGE SCALE GENOMIC DNA]</scope>
    <source>
        <strain evidence="3 4">NCTC13533</strain>
    </source>
</reference>
<sequence length="561" mass="59388">MKTNFTLMRRATVFVWLLFFIAAGAQEARPGQPIKGVIVKGGKNPGGNLLISAGGGGLFPGNTYGLDSHVGNGFNGNINLYIPFVTLNSSETNYASLGLNGGAGFFGMKKDYNPEGPVYNIAGQPAPPSLKIEIGNGSRQNGFIGEAGIQSNFSFSKFTVSPIVNLAYISSKESQFTAVQTSSVNGQTRSFETSKRIISKTDGLGIIPKLRLSYFPGRIGFFVEGSYWAGPNVKSVTTIFKPNGTPNSEGFYSIDQVMAGKYETVETKNKLNALGFNVGVVFSILSKKEYAPKNTEIVNESQAKTNNSCVCLSSPTASVQFPNVSGPSINPGGTLTIPYNPANSTKFLRVEASPHPYNSLNTGTWASIITILTNGVLSTLSPAGNPFTHTGGQNPSGRLIPFSSLNVGINTICINVKCPYSGTTCSIGCFTVMVEGPPATSSGNITTTPVCCTKFVVVPGNPHKEVLTGQVKFKMTGTVVNAKLKIVSAGGVVSYENFVQNGFTACYTMPVDISIVSNTNLPVTSSTVNGLPVYRYSVKFGCRELGPKLPVQVIPGIKIPQ</sequence>
<evidence type="ECO:0000313" key="3">
    <source>
        <dbReference type="EMBL" id="STD09452.1"/>
    </source>
</evidence>
<proteinExistence type="predicted"/>
<keyword evidence="5" id="KW-1185">Reference proteome</keyword>
<dbReference type="Proteomes" id="UP000273270">
    <property type="component" value="Chromosome"/>
</dbReference>
<evidence type="ECO:0000313" key="2">
    <source>
        <dbReference type="EMBL" id="AZA47332.1"/>
    </source>
</evidence>
<name>A0A376EJE5_CHRCU</name>
<dbReference type="EMBL" id="CP033920">
    <property type="protein sequence ID" value="AZA47332.1"/>
    <property type="molecule type" value="Genomic_DNA"/>
</dbReference>
<dbReference type="Proteomes" id="UP000255224">
    <property type="component" value="Unassembled WGS sequence"/>
</dbReference>
<organism evidence="3 4">
    <name type="scientific">Chryseobacterium carnipullorum</name>
    <dbReference type="NCBI Taxonomy" id="1124835"/>
    <lineage>
        <taxon>Bacteria</taxon>
        <taxon>Pseudomonadati</taxon>
        <taxon>Bacteroidota</taxon>
        <taxon>Flavobacteriia</taxon>
        <taxon>Flavobacteriales</taxon>
        <taxon>Weeksellaceae</taxon>
        <taxon>Chryseobacterium group</taxon>
        <taxon>Chryseobacterium</taxon>
    </lineage>
</organism>
<dbReference type="RefSeq" id="WP_123877024.1">
    <property type="nucleotide sequence ID" value="NZ_CP033920.1"/>
</dbReference>
<accession>A0A376EJE5</accession>